<dbReference type="HOGENOM" id="CLU_131739_0_0_1"/>
<dbReference type="OMA" id="EICRAIC"/>
<dbReference type="PANTHER" id="PTHR46033:SF1">
    <property type="entry name" value="PROTEIN MAIN-LIKE 2"/>
    <property type="match status" value="1"/>
</dbReference>
<dbReference type="AlphaFoldDB" id="W1NYW8"/>
<reference evidence="3" key="1">
    <citation type="journal article" date="2013" name="Science">
        <title>The Amborella genome and the evolution of flowering plants.</title>
        <authorList>
            <consortium name="Amborella Genome Project"/>
        </authorList>
    </citation>
    <scope>NUCLEOTIDE SEQUENCE [LARGE SCALE GENOMIC DNA]</scope>
</reference>
<name>W1NYW8_AMBTC</name>
<dbReference type="InterPro" id="IPR044824">
    <property type="entry name" value="MAIN-like"/>
</dbReference>
<dbReference type="InterPro" id="IPR019557">
    <property type="entry name" value="AminoTfrase-like_pln_mobile"/>
</dbReference>
<dbReference type="eggNOG" id="ENOG502QW7G">
    <property type="taxonomic scope" value="Eukaryota"/>
</dbReference>
<protein>
    <recommendedName>
        <fullName evidence="1">Aminotransferase-like plant mobile domain-containing protein</fullName>
    </recommendedName>
</protein>
<evidence type="ECO:0000259" key="1">
    <source>
        <dbReference type="Pfam" id="PF10536"/>
    </source>
</evidence>
<dbReference type="GO" id="GO:0010073">
    <property type="term" value="P:meristem maintenance"/>
    <property type="evidence" value="ECO:0007669"/>
    <property type="project" value="InterPro"/>
</dbReference>
<evidence type="ECO:0000313" key="3">
    <source>
        <dbReference type="Proteomes" id="UP000017836"/>
    </source>
</evidence>
<gene>
    <name evidence="2" type="ORF">AMTR_s00102p00031090</name>
</gene>
<dbReference type="PANTHER" id="PTHR46033">
    <property type="entry name" value="PROTEIN MAIN-LIKE 2"/>
    <property type="match status" value="1"/>
</dbReference>
<accession>W1NYW8</accession>
<dbReference type="EMBL" id="KI394858">
    <property type="protein sequence ID" value="ERN00506.1"/>
    <property type="molecule type" value="Genomic_DNA"/>
</dbReference>
<keyword evidence="3" id="KW-1185">Reference proteome</keyword>
<organism evidence="2 3">
    <name type="scientific">Amborella trichopoda</name>
    <dbReference type="NCBI Taxonomy" id="13333"/>
    <lineage>
        <taxon>Eukaryota</taxon>
        <taxon>Viridiplantae</taxon>
        <taxon>Streptophyta</taxon>
        <taxon>Embryophyta</taxon>
        <taxon>Tracheophyta</taxon>
        <taxon>Spermatophyta</taxon>
        <taxon>Magnoliopsida</taxon>
        <taxon>Amborellales</taxon>
        <taxon>Amborellaceae</taxon>
        <taxon>Amborella</taxon>
    </lineage>
</organism>
<proteinExistence type="predicted"/>
<sequence>MEYLGDYRKVGTTIFADASQGSTLTSYLQLFRDLDETGNYAWGAATLAFLYRSLSKVVDGDTHFNGSTTLLQMNWQPYEEYTPLDTLSKENALCRSYLISFHIVEYYMPDRVLRQFGKSQAIPLGPTKWERREKGGIHPTSWGDELTREISDWRQRECNVVKAATDKYGGMPTKDYIAWYNMFTYIYGNTPL</sequence>
<dbReference type="Proteomes" id="UP000017836">
    <property type="component" value="Unassembled WGS sequence"/>
</dbReference>
<evidence type="ECO:0000313" key="2">
    <source>
        <dbReference type="EMBL" id="ERN00506.1"/>
    </source>
</evidence>
<dbReference type="Gramene" id="ERN00506">
    <property type="protein sequence ID" value="ERN00506"/>
    <property type="gene ID" value="AMTR_s00102p00031090"/>
</dbReference>
<dbReference type="Pfam" id="PF10536">
    <property type="entry name" value="PMD"/>
    <property type="match status" value="1"/>
</dbReference>
<feature type="domain" description="Aminotransferase-like plant mobile" evidence="1">
    <location>
        <begin position="72"/>
        <end position="181"/>
    </location>
</feature>